<dbReference type="Pfam" id="PF13387">
    <property type="entry name" value="Lnb_N"/>
    <property type="match status" value="1"/>
</dbReference>
<evidence type="ECO:0000313" key="4">
    <source>
        <dbReference type="EMBL" id="MDT7831918.1"/>
    </source>
</evidence>
<feature type="domain" description="Lnb-like transmembrane" evidence="3">
    <location>
        <begin position="253"/>
        <end position="387"/>
    </location>
</feature>
<sequence length="390" mass="45612">MKRVLLTLLFIFSAHLTFAQYLKLSVYSEVSIVTVGPGENLYEVFGHSTVRIKDPVLNFDLAYNYGVFDFSKPGFYSNFAKGKLEYLLARYPFHNFIRSNQQDKRWVKEQVLDLTQEQKQQFFEFLEHNAKLENAYYLYDPYFNNCATKLRDISRIILKDSIQLGDEYVSGDDTTLRQLMNNELYWNTWGSLGINIALGTILDKKATADQYLYLPDYVFEAFKKGTIVRDGVEIPIVKKENDILVFEETESSFTFLSPLGVLFLFLFIGILITYRDLKRKRRSKWFDFTLFFITGVIGIGIVFLWFFTDHKITPNNFNVLWAFAPNSIIAFYLLKRNPNSLVKKYIWIVQIFLAVLVVIWLTGVQLFAISLIPLLLLLGIRYYYLLTSKE</sequence>
<gene>
    <name evidence="4" type="ORF">RQM59_05970</name>
</gene>
<name>A0ABU3LEB1_9FLAO</name>
<evidence type="ECO:0000259" key="2">
    <source>
        <dbReference type="Pfam" id="PF13387"/>
    </source>
</evidence>
<protein>
    <submittedName>
        <fullName evidence="4">DUF4105 domain-containing protein</fullName>
    </submittedName>
</protein>
<dbReference type="Pfam" id="PF25221">
    <property type="entry name" value="5TMH_Lnb"/>
    <property type="match status" value="1"/>
</dbReference>
<dbReference type="Proteomes" id="UP001257277">
    <property type="component" value="Unassembled WGS sequence"/>
</dbReference>
<evidence type="ECO:0000313" key="5">
    <source>
        <dbReference type="Proteomes" id="UP001257277"/>
    </source>
</evidence>
<dbReference type="EMBL" id="JAVTTO010000002">
    <property type="protein sequence ID" value="MDT7831918.1"/>
    <property type="molecule type" value="Genomic_DNA"/>
</dbReference>
<evidence type="ECO:0000256" key="1">
    <source>
        <dbReference type="SAM" id="Phobius"/>
    </source>
</evidence>
<evidence type="ECO:0000259" key="3">
    <source>
        <dbReference type="Pfam" id="PF25221"/>
    </source>
</evidence>
<comment type="caution">
    <text evidence="4">The sequence shown here is derived from an EMBL/GenBank/DDBJ whole genome shotgun (WGS) entry which is preliminary data.</text>
</comment>
<reference evidence="4 5" key="1">
    <citation type="submission" date="2023-09" db="EMBL/GenBank/DDBJ databases">
        <title>Novel taxa isolated from Blanes Bay.</title>
        <authorList>
            <person name="Rey-Velasco X."/>
            <person name="Lucena T."/>
        </authorList>
    </citation>
    <scope>NUCLEOTIDE SEQUENCE [LARGE SCALE GENOMIC DNA]</scope>
    <source>
        <strain evidence="4 5">S356</strain>
    </source>
</reference>
<feature type="transmembrane region" description="Helical" evidence="1">
    <location>
        <begin position="255"/>
        <end position="274"/>
    </location>
</feature>
<keyword evidence="5" id="KW-1185">Reference proteome</keyword>
<feature type="transmembrane region" description="Helical" evidence="1">
    <location>
        <begin position="346"/>
        <end position="362"/>
    </location>
</feature>
<organism evidence="4 5">
    <name type="scientific">Asprobacillus argus</name>
    <dbReference type="NCBI Taxonomy" id="3076534"/>
    <lineage>
        <taxon>Bacteria</taxon>
        <taxon>Pseudomonadati</taxon>
        <taxon>Bacteroidota</taxon>
        <taxon>Flavobacteriia</taxon>
        <taxon>Flavobacteriales</taxon>
        <taxon>Flavobacteriaceae</taxon>
        <taxon>Asprobacillus</taxon>
    </lineage>
</organism>
<keyword evidence="1" id="KW-0472">Membrane</keyword>
<feature type="domain" description="Lnb N-terminal periplasmic" evidence="2">
    <location>
        <begin position="27"/>
        <end position="180"/>
    </location>
</feature>
<proteinExistence type="predicted"/>
<dbReference type="InterPro" id="IPR057436">
    <property type="entry name" value="5TMH_Lnb"/>
</dbReference>
<keyword evidence="1" id="KW-0812">Transmembrane</keyword>
<feature type="transmembrane region" description="Helical" evidence="1">
    <location>
        <begin position="319"/>
        <end position="334"/>
    </location>
</feature>
<dbReference type="RefSeq" id="WP_349241172.1">
    <property type="nucleotide sequence ID" value="NZ_JAVTTO010000002.1"/>
</dbReference>
<feature type="transmembrane region" description="Helical" evidence="1">
    <location>
        <begin position="286"/>
        <end position="307"/>
    </location>
</feature>
<accession>A0ABU3LEB1</accession>
<dbReference type="InterPro" id="IPR025178">
    <property type="entry name" value="Lnb_N"/>
</dbReference>
<feature type="transmembrane region" description="Helical" evidence="1">
    <location>
        <begin position="368"/>
        <end position="386"/>
    </location>
</feature>
<keyword evidence="1" id="KW-1133">Transmembrane helix</keyword>